<gene>
    <name evidence="2" type="ORF">EDS130_LOCUS7145</name>
</gene>
<dbReference type="AlphaFoldDB" id="A0A813VLD3"/>
<accession>A0A813VLD3</accession>
<dbReference type="OrthoDB" id="10006319at2759"/>
<dbReference type="Proteomes" id="UP000663852">
    <property type="component" value="Unassembled WGS sequence"/>
</dbReference>
<organism evidence="2 3">
    <name type="scientific">Adineta ricciae</name>
    <name type="common">Rotifer</name>
    <dbReference type="NCBI Taxonomy" id="249248"/>
    <lineage>
        <taxon>Eukaryota</taxon>
        <taxon>Metazoa</taxon>
        <taxon>Spiralia</taxon>
        <taxon>Gnathifera</taxon>
        <taxon>Rotifera</taxon>
        <taxon>Eurotatoria</taxon>
        <taxon>Bdelloidea</taxon>
        <taxon>Adinetida</taxon>
        <taxon>Adinetidae</taxon>
        <taxon>Adineta</taxon>
    </lineage>
</organism>
<feature type="signal peptide" evidence="1">
    <location>
        <begin position="1"/>
        <end position="18"/>
    </location>
</feature>
<evidence type="ECO:0000313" key="2">
    <source>
        <dbReference type="EMBL" id="CAF0847431.1"/>
    </source>
</evidence>
<evidence type="ECO:0000313" key="3">
    <source>
        <dbReference type="Proteomes" id="UP000663852"/>
    </source>
</evidence>
<reference evidence="2" key="1">
    <citation type="submission" date="2021-02" db="EMBL/GenBank/DDBJ databases">
        <authorList>
            <person name="Nowell W R."/>
        </authorList>
    </citation>
    <scope>NUCLEOTIDE SEQUENCE</scope>
</reference>
<proteinExistence type="predicted"/>
<dbReference type="EMBL" id="CAJNOJ010000021">
    <property type="protein sequence ID" value="CAF0847431.1"/>
    <property type="molecule type" value="Genomic_DNA"/>
</dbReference>
<protein>
    <submittedName>
        <fullName evidence="2">Uncharacterized protein</fullName>
    </submittedName>
</protein>
<name>A0A813VLD3_ADIRI</name>
<sequence>MQRLILFTLLILFTTAYPVEHSVSDSNVRQTKSIELMNWQLTDRLYRQLHSEQNHRHRTVDLRTKSYEYPSELRPVEGPINIEQLLAMLAARNVKRYPYSRHNDPAVIG</sequence>
<comment type="caution">
    <text evidence="2">The sequence shown here is derived from an EMBL/GenBank/DDBJ whole genome shotgun (WGS) entry which is preliminary data.</text>
</comment>
<evidence type="ECO:0000256" key="1">
    <source>
        <dbReference type="SAM" id="SignalP"/>
    </source>
</evidence>
<keyword evidence="1" id="KW-0732">Signal</keyword>
<feature type="chain" id="PRO_5032685220" evidence="1">
    <location>
        <begin position="19"/>
        <end position="109"/>
    </location>
</feature>